<evidence type="ECO:0000256" key="2">
    <source>
        <dbReference type="ARBA" id="ARBA00008479"/>
    </source>
</evidence>
<dbReference type="GO" id="GO:0005730">
    <property type="term" value="C:nucleolus"/>
    <property type="evidence" value="ECO:0007669"/>
    <property type="project" value="UniProtKB-SubCell"/>
</dbReference>
<gene>
    <name evidence="6" type="ORF">ASTO00021_LOCUS16811</name>
</gene>
<dbReference type="EMBL" id="HBIN01021909">
    <property type="protein sequence ID" value="CAE0446820.1"/>
    <property type="molecule type" value="Transcribed_RNA"/>
</dbReference>
<name>A0A7S3PQA0_9STRA</name>
<protein>
    <recommendedName>
        <fullName evidence="3">Nucleolar protein 16</fullName>
    </recommendedName>
</protein>
<dbReference type="PANTHER" id="PTHR13243:SF1">
    <property type="entry name" value="NUCLEOLAR PROTEIN 16"/>
    <property type="match status" value="1"/>
</dbReference>
<comment type="similarity">
    <text evidence="2">Belongs to the NOP16 family.</text>
</comment>
<feature type="region of interest" description="Disordered" evidence="5">
    <location>
        <begin position="78"/>
        <end position="103"/>
    </location>
</feature>
<feature type="compositionally biased region" description="Basic and acidic residues" evidence="5">
    <location>
        <begin position="78"/>
        <end position="89"/>
    </location>
</feature>
<feature type="compositionally biased region" description="Basic residues" evidence="5">
    <location>
        <begin position="1"/>
        <end position="23"/>
    </location>
</feature>
<proteinExistence type="inferred from homology"/>
<feature type="region of interest" description="Disordered" evidence="5">
    <location>
        <begin position="1"/>
        <end position="25"/>
    </location>
</feature>
<sequence length="186" mass="21926">MVRGRKNIKTRRSKVRQNRKNPKRSAIQHVEAKKFGWNSKRTLRGNYAALGLASTPNDPLVQRKNGILEKMNIHEILNEQRKRKEEEKSTANSQAESSEPKLADEWKDLDSDRALSGYRLTAERRPDHWMSDEEMRYMKPLIAKYRDDYTKMFRDIKLNSLQKTRTWIENKAIQYSLFTANQTAKA</sequence>
<keyword evidence="4" id="KW-0539">Nucleus</keyword>
<organism evidence="6">
    <name type="scientific">Aplanochytrium stocchinoi</name>
    <dbReference type="NCBI Taxonomy" id="215587"/>
    <lineage>
        <taxon>Eukaryota</taxon>
        <taxon>Sar</taxon>
        <taxon>Stramenopiles</taxon>
        <taxon>Bigyra</taxon>
        <taxon>Labyrinthulomycetes</taxon>
        <taxon>Thraustochytrida</taxon>
        <taxon>Thraustochytriidae</taxon>
        <taxon>Aplanochytrium</taxon>
    </lineage>
</organism>
<dbReference type="Pfam" id="PF09420">
    <property type="entry name" value="Nop16"/>
    <property type="match status" value="1"/>
</dbReference>
<dbReference type="GO" id="GO:0042273">
    <property type="term" value="P:ribosomal large subunit biogenesis"/>
    <property type="evidence" value="ECO:0007669"/>
    <property type="project" value="TreeGrafter"/>
</dbReference>
<evidence type="ECO:0000256" key="5">
    <source>
        <dbReference type="SAM" id="MobiDB-lite"/>
    </source>
</evidence>
<accession>A0A7S3PQA0</accession>
<evidence type="ECO:0000313" key="6">
    <source>
        <dbReference type="EMBL" id="CAE0446820.1"/>
    </source>
</evidence>
<evidence type="ECO:0000256" key="4">
    <source>
        <dbReference type="ARBA" id="ARBA00023242"/>
    </source>
</evidence>
<reference evidence="6" key="1">
    <citation type="submission" date="2021-01" db="EMBL/GenBank/DDBJ databases">
        <authorList>
            <person name="Corre E."/>
            <person name="Pelletier E."/>
            <person name="Niang G."/>
            <person name="Scheremetjew M."/>
            <person name="Finn R."/>
            <person name="Kale V."/>
            <person name="Holt S."/>
            <person name="Cochrane G."/>
            <person name="Meng A."/>
            <person name="Brown T."/>
            <person name="Cohen L."/>
        </authorList>
    </citation>
    <scope>NUCLEOTIDE SEQUENCE</scope>
    <source>
        <strain evidence="6">GSBS06</strain>
    </source>
</reference>
<evidence type="ECO:0000256" key="1">
    <source>
        <dbReference type="ARBA" id="ARBA00004604"/>
    </source>
</evidence>
<dbReference type="AlphaFoldDB" id="A0A7S3PQA0"/>
<evidence type="ECO:0000256" key="3">
    <source>
        <dbReference type="ARBA" id="ARBA00015522"/>
    </source>
</evidence>
<dbReference type="InterPro" id="IPR019002">
    <property type="entry name" value="Ribosome_biogenesis_Nop16"/>
</dbReference>
<comment type="subcellular location">
    <subcellularLocation>
        <location evidence="1">Nucleus</location>
        <location evidence="1">Nucleolus</location>
    </subcellularLocation>
</comment>
<dbReference type="PANTHER" id="PTHR13243">
    <property type="entry name" value="HSPC111 PROTEIN-RELATED"/>
    <property type="match status" value="1"/>
</dbReference>